<dbReference type="AlphaFoldDB" id="A0A5N6DT88"/>
<dbReference type="EMBL" id="ML734953">
    <property type="protein sequence ID" value="KAB8208014.1"/>
    <property type="molecule type" value="Genomic_DNA"/>
</dbReference>
<protein>
    <submittedName>
        <fullName evidence="1">Uncharacterized protein</fullName>
    </submittedName>
</protein>
<keyword evidence="2" id="KW-1185">Reference proteome</keyword>
<dbReference type="Proteomes" id="UP000326532">
    <property type="component" value="Unassembled WGS sequence"/>
</dbReference>
<accession>A0A5N6DT88</accession>
<dbReference type="VEuPathDB" id="FungiDB:BDV34DRAFT_190987"/>
<name>A0A5N6DT88_ASPPA</name>
<evidence type="ECO:0000313" key="2">
    <source>
        <dbReference type="Proteomes" id="UP000326532"/>
    </source>
</evidence>
<proteinExistence type="predicted"/>
<reference evidence="1 2" key="1">
    <citation type="submission" date="2019-04" db="EMBL/GenBank/DDBJ databases">
        <title>Fungal friends and foes A comparative genomics study of 23 Aspergillus species from section Flavi.</title>
        <authorList>
            <consortium name="DOE Joint Genome Institute"/>
            <person name="Kjaerbolling I."/>
            <person name="Vesth T.C."/>
            <person name="Frisvad J.C."/>
            <person name="Nybo J.L."/>
            <person name="Theobald S."/>
            <person name="Kildgaard S."/>
            <person name="Petersen T.I."/>
            <person name="Kuo A."/>
            <person name="Sato A."/>
            <person name="Lyhne E.K."/>
            <person name="Kogle M.E."/>
            <person name="Wiebenga A."/>
            <person name="Kun R.S."/>
            <person name="Lubbers R.J."/>
            <person name="Makela M.R."/>
            <person name="Barry K."/>
            <person name="Chovatia M."/>
            <person name="Clum A."/>
            <person name="Daum C."/>
            <person name="Haridas S."/>
            <person name="He G."/>
            <person name="LaButti K."/>
            <person name="Lipzen A."/>
            <person name="Mondo S."/>
            <person name="Pangilinan J."/>
            <person name="Riley R."/>
            <person name="Salamov A."/>
            <person name="Simmons B.A."/>
            <person name="Magnuson J.K."/>
            <person name="Henrissat B."/>
            <person name="Mortensen U.H."/>
            <person name="Larsen T.O."/>
            <person name="De vries R.P."/>
            <person name="Grigoriev I.V."/>
            <person name="Machida M."/>
            <person name="Baker S.E."/>
            <person name="Andersen M.R."/>
        </authorList>
    </citation>
    <scope>NUCLEOTIDE SEQUENCE [LARGE SCALE GENOMIC DNA]</scope>
    <source>
        <strain evidence="1 2">CBS 117618</strain>
    </source>
</reference>
<sequence>MAGWRCFRVHLQLSVFGSTMSSFHYLGGLSFGQLFTPSTISLQTEKAIFRILDGTSQTVVF</sequence>
<organism evidence="1 2">
    <name type="scientific">Aspergillus parasiticus</name>
    <dbReference type="NCBI Taxonomy" id="5067"/>
    <lineage>
        <taxon>Eukaryota</taxon>
        <taxon>Fungi</taxon>
        <taxon>Dikarya</taxon>
        <taxon>Ascomycota</taxon>
        <taxon>Pezizomycotina</taxon>
        <taxon>Eurotiomycetes</taxon>
        <taxon>Eurotiomycetidae</taxon>
        <taxon>Eurotiales</taxon>
        <taxon>Aspergillaceae</taxon>
        <taxon>Aspergillus</taxon>
        <taxon>Aspergillus subgen. Circumdati</taxon>
    </lineage>
</organism>
<evidence type="ECO:0000313" key="1">
    <source>
        <dbReference type="EMBL" id="KAB8208014.1"/>
    </source>
</evidence>
<gene>
    <name evidence="1" type="ORF">BDV34DRAFT_190987</name>
</gene>